<comment type="caution">
    <text evidence="2">The sequence shown here is derived from an EMBL/GenBank/DDBJ whole genome shotgun (WGS) entry which is preliminary data.</text>
</comment>
<evidence type="ECO:0000313" key="3">
    <source>
        <dbReference type="Proteomes" id="UP000289784"/>
    </source>
</evidence>
<protein>
    <submittedName>
        <fullName evidence="2">DUF4845 domain-containing protein</fullName>
    </submittedName>
</protein>
<keyword evidence="3" id="KW-1185">Reference proteome</keyword>
<name>A0A4Q1JRS0_9GAMM</name>
<keyword evidence="1" id="KW-0812">Transmembrane</keyword>
<gene>
    <name evidence="2" type="ORF">EPA99_16765</name>
</gene>
<dbReference type="Proteomes" id="UP000289784">
    <property type="component" value="Unassembled WGS sequence"/>
</dbReference>
<accession>A0A4Q1JRS0</accession>
<keyword evidence="1" id="KW-1133">Transmembrane helix</keyword>
<dbReference type="OrthoDB" id="5734946at2"/>
<dbReference type="AlphaFoldDB" id="A0A4Q1JRS0"/>
<dbReference type="Pfam" id="PF16137">
    <property type="entry name" value="DUF4845"/>
    <property type="match status" value="1"/>
</dbReference>
<dbReference type="EMBL" id="SAWZ01000011">
    <property type="protein sequence ID" value="RXR00934.1"/>
    <property type="molecule type" value="Genomic_DNA"/>
</dbReference>
<reference evidence="2 3" key="1">
    <citation type="submission" date="2019-01" db="EMBL/GenBank/DDBJ databases">
        <title>Pseudoxanthomonas composti sp. nov., isolated from compost.</title>
        <authorList>
            <person name="Yang G."/>
        </authorList>
    </citation>
    <scope>NUCLEOTIDE SEQUENCE [LARGE SCALE GENOMIC DNA]</scope>
    <source>
        <strain evidence="2 3">GSS15</strain>
    </source>
</reference>
<keyword evidence="1" id="KW-0472">Membrane</keyword>
<dbReference type="InterPro" id="IPR032314">
    <property type="entry name" value="DUF4845"/>
</dbReference>
<sequence length="128" mass="14356">MNKRDKQQGLTLTSFVLVLAVVGFFAYVGMKLVPMYIEFYAVKTALNGLSKEPGVADMDPSKIQDLFFKRMDVDSADNIKPSNVKVERMDGGWKMTVKYEVRRDLIANLDVVGKFDAEKALTLRATGQ</sequence>
<feature type="transmembrane region" description="Helical" evidence="1">
    <location>
        <begin position="12"/>
        <end position="30"/>
    </location>
</feature>
<evidence type="ECO:0000313" key="2">
    <source>
        <dbReference type="EMBL" id="RXR00934.1"/>
    </source>
</evidence>
<evidence type="ECO:0000256" key="1">
    <source>
        <dbReference type="SAM" id="Phobius"/>
    </source>
</evidence>
<dbReference type="RefSeq" id="WP_129472395.1">
    <property type="nucleotide sequence ID" value="NZ_SAWZ01000011.1"/>
</dbReference>
<proteinExistence type="predicted"/>
<organism evidence="2 3">
    <name type="scientific">Pseudoxanthomonas composti</name>
    <dbReference type="NCBI Taxonomy" id="2137479"/>
    <lineage>
        <taxon>Bacteria</taxon>
        <taxon>Pseudomonadati</taxon>
        <taxon>Pseudomonadota</taxon>
        <taxon>Gammaproteobacteria</taxon>
        <taxon>Lysobacterales</taxon>
        <taxon>Lysobacteraceae</taxon>
        <taxon>Pseudoxanthomonas</taxon>
    </lineage>
</organism>